<dbReference type="Proteomes" id="UP001219518">
    <property type="component" value="Unassembled WGS sequence"/>
</dbReference>
<proteinExistence type="inferred from homology"/>
<dbReference type="GO" id="GO:0008592">
    <property type="term" value="P:regulation of Toll signaling pathway"/>
    <property type="evidence" value="ECO:0007669"/>
    <property type="project" value="InterPro"/>
</dbReference>
<dbReference type="AlphaFoldDB" id="A0AAE1GU80"/>
<dbReference type="GO" id="GO:0061630">
    <property type="term" value="F:ubiquitin protein ligase activity"/>
    <property type="evidence" value="ECO:0007669"/>
    <property type="project" value="InterPro"/>
</dbReference>
<dbReference type="Pfam" id="PF20723">
    <property type="entry name" value="Pellino_RING"/>
    <property type="match status" value="1"/>
</dbReference>
<dbReference type="PANTHER" id="PTHR12098">
    <property type="entry name" value="E3 UBIQUITIN-PROTEIN LIGASE PELLINO-RELATED"/>
    <property type="match status" value="1"/>
</dbReference>
<name>A0AAE1GU80_9NEOP</name>
<dbReference type="InterPro" id="IPR048335">
    <property type="entry name" value="Pellino_RING"/>
</dbReference>
<dbReference type="InterPro" id="IPR006800">
    <property type="entry name" value="Pellino_fam"/>
</dbReference>
<sequence>MYLGELSDDTPDDRSCARTMSHQCCNNFVFAMGFLKLSSPNFEVLKIFESFFSREEQSPSVNPHHSFDHCELRLEPDHRTGHAVFSPSRTRKTNSLRCWCACRSDGAESPVLDDKESPLLPDKPTRVKYGELVILGYNGFLPPGDRGRKRSKYVLWKRPDPNGVKRSKHYVVKTPHSSQAILDSNQHSISYTLSRNQAIIVEYMPDEDTDMFQIGRSSENPIDFVVVDTVAGEKNGDSGKVVQSTISRFACRILAERANPSVARIYAAGFDSSRNIFLGEKATKWQEGRDIDGLTTNGILLMHPQGSFCGGDSEPGVWREVSVCGGIYSLRESRSAQKKGRAVEEVTNVLQDGTLIDLCGATLLWRSAEGLEKSPTKDYLENLVDKLNAGRPVCPVGLNTLVIPRKASFTGSDGGSDKQQPYVYLNCGHVQGSHDWGHEKNSHTRTCPLCNKASIVGPVQKLCMGIEPAFYVDAGPPIFFAFNPCGHMATEKTVKYWASVMIPHGTNAFESFCPFCATPLEGFPGYVRLIFQDNVD</sequence>
<dbReference type="GO" id="GO:0000209">
    <property type="term" value="P:protein polyubiquitination"/>
    <property type="evidence" value="ECO:0007669"/>
    <property type="project" value="InterPro"/>
</dbReference>
<dbReference type="Pfam" id="PF04710">
    <property type="entry name" value="Pellino_FHA"/>
    <property type="match status" value="1"/>
</dbReference>
<feature type="domain" description="Pellino FHA" evidence="3">
    <location>
        <begin position="125"/>
        <end position="382"/>
    </location>
</feature>
<protein>
    <submittedName>
        <fullName evidence="5">Protein pellino</fullName>
    </submittedName>
</protein>
<accession>A0AAE1GU80</accession>
<evidence type="ECO:0000256" key="2">
    <source>
        <dbReference type="ARBA" id="ARBA00022553"/>
    </source>
</evidence>
<dbReference type="PANTHER" id="PTHR12098:SF2">
    <property type="entry name" value="PROTEIN PELLINO"/>
    <property type="match status" value="1"/>
</dbReference>
<reference evidence="5" key="2">
    <citation type="journal article" date="2023" name="BMC Genomics">
        <title>Pest status, molecular evolution, and epigenetic factors derived from the genome assembly of Frankliniella fusca, a thysanopteran phytovirus vector.</title>
        <authorList>
            <person name="Catto M.A."/>
            <person name="Labadie P.E."/>
            <person name="Jacobson A.L."/>
            <person name="Kennedy G.G."/>
            <person name="Srinivasan R."/>
            <person name="Hunt B.G."/>
        </authorList>
    </citation>
    <scope>NUCLEOTIDE SEQUENCE</scope>
    <source>
        <strain evidence="5">PL_HMW_Pooled</strain>
    </source>
</reference>
<evidence type="ECO:0000259" key="3">
    <source>
        <dbReference type="Pfam" id="PF04710"/>
    </source>
</evidence>
<comment type="caution">
    <text evidence="5">The sequence shown here is derived from an EMBL/GenBank/DDBJ whole genome shotgun (WGS) entry which is preliminary data.</text>
</comment>
<gene>
    <name evidence="5" type="ORF">KUF71_019367</name>
</gene>
<keyword evidence="6" id="KW-1185">Reference proteome</keyword>
<evidence type="ECO:0000313" key="5">
    <source>
        <dbReference type="EMBL" id="KAK3909312.1"/>
    </source>
</evidence>
<feature type="domain" description="Pellino RING" evidence="4">
    <location>
        <begin position="387"/>
        <end position="536"/>
    </location>
</feature>
<keyword evidence="2" id="KW-0597">Phosphoprotein</keyword>
<dbReference type="InterPro" id="IPR048334">
    <property type="entry name" value="Pellino_FHA"/>
</dbReference>
<dbReference type="EMBL" id="JAHWGI010000094">
    <property type="protein sequence ID" value="KAK3909312.1"/>
    <property type="molecule type" value="Genomic_DNA"/>
</dbReference>
<reference evidence="5" key="1">
    <citation type="submission" date="2021-07" db="EMBL/GenBank/DDBJ databases">
        <authorList>
            <person name="Catto M.A."/>
            <person name="Jacobson A."/>
            <person name="Kennedy G."/>
            <person name="Labadie P."/>
            <person name="Hunt B.G."/>
            <person name="Srinivasan R."/>
        </authorList>
    </citation>
    <scope>NUCLEOTIDE SEQUENCE</scope>
    <source>
        <strain evidence="5">PL_HMW_Pooled</strain>
        <tissue evidence="5">Head</tissue>
    </source>
</reference>
<evidence type="ECO:0000256" key="1">
    <source>
        <dbReference type="ARBA" id="ARBA00005639"/>
    </source>
</evidence>
<comment type="similarity">
    <text evidence="1">Belongs to the pellino family.</text>
</comment>
<evidence type="ECO:0000259" key="4">
    <source>
        <dbReference type="Pfam" id="PF20723"/>
    </source>
</evidence>
<organism evidence="5 6">
    <name type="scientific">Frankliniella fusca</name>
    <dbReference type="NCBI Taxonomy" id="407009"/>
    <lineage>
        <taxon>Eukaryota</taxon>
        <taxon>Metazoa</taxon>
        <taxon>Ecdysozoa</taxon>
        <taxon>Arthropoda</taxon>
        <taxon>Hexapoda</taxon>
        <taxon>Insecta</taxon>
        <taxon>Pterygota</taxon>
        <taxon>Neoptera</taxon>
        <taxon>Paraneoptera</taxon>
        <taxon>Thysanoptera</taxon>
        <taxon>Terebrantia</taxon>
        <taxon>Thripoidea</taxon>
        <taxon>Thripidae</taxon>
        <taxon>Frankliniella</taxon>
    </lineage>
</organism>
<evidence type="ECO:0000313" key="6">
    <source>
        <dbReference type="Proteomes" id="UP001219518"/>
    </source>
</evidence>